<feature type="chain" id="PRO_5046113327" evidence="5">
    <location>
        <begin position="23"/>
        <end position="295"/>
    </location>
</feature>
<dbReference type="Gene3D" id="1.10.10.10">
    <property type="entry name" value="Winged helix-like DNA-binding domain superfamily/Winged helix DNA-binding domain"/>
    <property type="match status" value="1"/>
</dbReference>
<evidence type="ECO:0000256" key="5">
    <source>
        <dbReference type="SAM" id="SignalP"/>
    </source>
</evidence>
<keyword evidence="3" id="KW-0238">DNA-binding</keyword>
<dbReference type="PANTHER" id="PTHR30126:SF39">
    <property type="entry name" value="HTH-TYPE TRANSCRIPTIONAL REGULATOR CYSL"/>
    <property type="match status" value="1"/>
</dbReference>
<evidence type="ECO:0000259" key="6">
    <source>
        <dbReference type="PROSITE" id="PS50931"/>
    </source>
</evidence>
<organism evidence="7 8">
    <name type="scientific">Pseudonocardia humida</name>
    <dbReference type="NCBI Taxonomy" id="2800819"/>
    <lineage>
        <taxon>Bacteria</taxon>
        <taxon>Bacillati</taxon>
        <taxon>Actinomycetota</taxon>
        <taxon>Actinomycetes</taxon>
        <taxon>Pseudonocardiales</taxon>
        <taxon>Pseudonocardiaceae</taxon>
        <taxon>Pseudonocardia</taxon>
    </lineage>
</organism>
<keyword evidence="2" id="KW-0805">Transcription regulation</keyword>
<dbReference type="InterPro" id="IPR036388">
    <property type="entry name" value="WH-like_DNA-bd_sf"/>
</dbReference>
<name>A0ABT1A7K2_9PSEU</name>
<evidence type="ECO:0000313" key="8">
    <source>
        <dbReference type="Proteomes" id="UP001165283"/>
    </source>
</evidence>
<dbReference type="CDD" id="cd05466">
    <property type="entry name" value="PBP2_LTTR_substrate"/>
    <property type="match status" value="1"/>
</dbReference>
<dbReference type="EMBL" id="JAGSOV010000060">
    <property type="protein sequence ID" value="MCO1658940.1"/>
    <property type="molecule type" value="Genomic_DNA"/>
</dbReference>
<dbReference type="Proteomes" id="UP001165283">
    <property type="component" value="Unassembled WGS sequence"/>
</dbReference>
<comment type="similarity">
    <text evidence="1">Belongs to the LysR transcriptional regulatory family.</text>
</comment>
<evidence type="ECO:0000313" key="7">
    <source>
        <dbReference type="EMBL" id="MCO1658940.1"/>
    </source>
</evidence>
<keyword evidence="5" id="KW-0732">Signal</keyword>
<dbReference type="InterPro" id="IPR005119">
    <property type="entry name" value="LysR_subst-bd"/>
</dbReference>
<dbReference type="Pfam" id="PF00126">
    <property type="entry name" value="HTH_1"/>
    <property type="match status" value="1"/>
</dbReference>
<comment type="caution">
    <text evidence="7">The sequence shown here is derived from an EMBL/GenBank/DDBJ whole genome shotgun (WGS) entry which is preliminary data.</text>
</comment>
<dbReference type="InterPro" id="IPR036390">
    <property type="entry name" value="WH_DNA-bd_sf"/>
</dbReference>
<dbReference type="Pfam" id="PF03466">
    <property type="entry name" value="LysR_substrate"/>
    <property type="match status" value="1"/>
</dbReference>
<keyword evidence="4" id="KW-0804">Transcription</keyword>
<keyword evidence="8" id="KW-1185">Reference proteome</keyword>
<dbReference type="PROSITE" id="PS50931">
    <property type="entry name" value="HTH_LYSR"/>
    <property type="match status" value="1"/>
</dbReference>
<dbReference type="InterPro" id="IPR000847">
    <property type="entry name" value="LysR_HTH_N"/>
</dbReference>
<evidence type="ECO:0000256" key="4">
    <source>
        <dbReference type="ARBA" id="ARBA00023163"/>
    </source>
</evidence>
<evidence type="ECO:0000256" key="2">
    <source>
        <dbReference type="ARBA" id="ARBA00023015"/>
    </source>
</evidence>
<dbReference type="PRINTS" id="PR00039">
    <property type="entry name" value="HTHLYSR"/>
</dbReference>
<feature type="domain" description="HTH lysR-type" evidence="6">
    <location>
        <begin position="1"/>
        <end position="58"/>
    </location>
</feature>
<dbReference type="SUPFAM" id="SSF46785">
    <property type="entry name" value="Winged helix' DNA-binding domain"/>
    <property type="match status" value="1"/>
</dbReference>
<protein>
    <submittedName>
        <fullName evidence="7">LysR family transcriptional regulator</fullName>
    </submittedName>
</protein>
<reference evidence="7" key="1">
    <citation type="submission" date="2021-04" db="EMBL/GenBank/DDBJ databases">
        <title>Pseudonocardia sp. nov., isolated from sandy soil of mangrove forest.</title>
        <authorList>
            <person name="Zan Z."/>
            <person name="Huang R."/>
            <person name="Liu W."/>
        </authorList>
    </citation>
    <scope>NUCLEOTIDE SEQUENCE</scope>
    <source>
        <strain evidence="7">S2-4</strain>
    </source>
</reference>
<evidence type="ECO:0000256" key="1">
    <source>
        <dbReference type="ARBA" id="ARBA00009437"/>
    </source>
</evidence>
<proteinExistence type="inferred from homology"/>
<gene>
    <name evidence="7" type="ORF">KDL28_28115</name>
</gene>
<dbReference type="RefSeq" id="WP_252443424.1">
    <property type="nucleotide sequence ID" value="NZ_JAGSOV010000060.1"/>
</dbReference>
<sequence length="295" mass="30591">MDTRLLRTFLVLARTGSFTATAAELHVVQSTVTGHVQALERRLGTRLFDRLPGGARLTDAGRRVAGPARDLLDDQQRLLDAAGAGGAPAGEVTIGATESVCAYRLPPVIAALAARQPGVRVHLTPAGTAAALGALTGPDGRLDIALLLDDDLPGDLPARRIGREPIEVVGAAGHPATDGPRSWAQLAEQPWFLLEEGCSYTDRFVRELAAGAPAHPRITRFGSIEAVRSCVAAGLGLAVLPRVAVAAGLADGSLRRVAGVPRPDVPLSLLTDHRRRPSAAVAAVASAVESAAANW</sequence>
<evidence type="ECO:0000256" key="3">
    <source>
        <dbReference type="ARBA" id="ARBA00023125"/>
    </source>
</evidence>
<dbReference type="PANTHER" id="PTHR30126">
    <property type="entry name" value="HTH-TYPE TRANSCRIPTIONAL REGULATOR"/>
    <property type="match status" value="1"/>
</dbReference>
<dbReference type="SUPFAM" id="SSF53850">
    <property type="entry name" value="Periplasmic binding protein-like II"/>
    <property type="match status" value="1"/>
</dbReference>
<dbReference type="Gene3D" id="3.40.190.10">
    <property type="entry name" value="Periplasmic binding protein-like II"/>
    <property type="match status" value="2"/>
</dbReference>
<accession>A0ABT1A7K2</accession>
<feature type="signal peptide" evidence="5">
    <location>
        <begin position="1"/>
        <end position="22"/>
    </location>
</feature>